<feature type="transmembrane region" description="Helical" evidence="1">
    <location>
        <begin position="12"/>
        <end position="37"/>
    </location>
</feature>
<organism evidence="2 3">
    <name type="scientific">Flagellimonas aquimarina</name>
    <dbReference type="NCBI Taxonomy" id="2201895"/>
    <lineage>
        <taxon>Bacteria</taxon>
        <taxon>Pseudomonadati</taxon>
        <taxon>Bacteroidota</taxon>
        <taxon>Flavobacteriia</taxon>
        <taxon>Flavobacteriales</taxon>
        <taxon>Flavobacteriaceae</taxon>
        <taxon>Flagellimonas</taxon>
    </lineage>
</organism>
<keyword evidence="1" id="KW-0472">Membrane</keyword>
<feature type="transmembrane region" description="Helical" evidence="1">
    <location>
        <begin position="52"/>
        <end position="72"/>
    </location>
</feature>
<comment type="caution">
    <text evidence="2">The sequence shown here is derived from an EMBL/GenBank/DDBJ whole genome shotgun (WGS) entry which is preliminary data.</text>
</comment>
<evidence type="ECO:0000313" key="3">
    <source>
        <dbReference type="Proteomes" id="UP000245762"/>
    </source>
</evidence>
<evidence type="ECO:0000313" key="2">
    <source>
        <dbReference type="EMBL" id="PWL37833.1"/>
    </source>
</evidence>
<sequence>MGTQKHSLTPNGFIKTLSLLHLGLISSPVVLSGIIYFQTQSTSFDLSNTDDIYLMIVPIVSVICLFLGDFIFKHSVKNIPKTINLKQKLARFQTASIIKYALVEAPALFGVVAFMITENMAYLIVSLVLIFYFFMLKPTKEKIEKALGLNQEERNQFNKLNQPIP</sequence>
<proteinExistence type="predicted"/>
<name>A0A316L0Y7_9FLAO</name>
<accession>A0A316L0Y7</accession>
<reference evidence="2 3" key="1">
    <citation type="submission" date="2018-05" db="EMBL/GenBank/DDBJ databases">
        <title>Complete genome sequence of Flagellimonas aquimarina ECD12 isolated from seaweed Ecklonia cava.</title>
        <authorList>
            <person name="Choi S."/>
            <person name="Seong C."/>
        </authorList>
    </citation>
    <scope>NUCLEOTIDE SEQUENCE [LARGE SCALE GENOMIC DNA]</scope>
    <source>
        <strain evidence="2 3">ECD12</strain>
    </source>
</reference>
<feature type="transmembrane region" description="Helical" evidence="1">
    <location>
        <begin position="120"/>
        <end position="136"/>
    </location>
</feature>
<evidence type="ECO:0000256" key="1">
    <source>
        <dbReference type="SAM" id="Phobius"/>
    </source>
</evidence>
<keyword evidence="3" id="KW-1185">Reference proteome</keyword>
<dbReference type="EMBL" id="QGEG01000003">
    <property type="protein sequence ID" value="PWL37833.1"/>
    <property type="molecule type" value="Genomic_DNA"/>
</dbReference>
<gene>
    <name evidence="2" type="ORF">DKG77_13770</name>
</gene>
<dbReference type="RefSeq" id="WP_109664096.1">
    <property type="nucleotide sequence ID" value="NZ_QGEG01000003.1"/>
</dbReference>
<dbReference type="AlphaFoldDB" id="A0A316L0Y7"/>
<keyword evidence="1" id="KW-1133">Transmembrane helix</keyword>
<dbReference type="OrthoDB" id="1151358at2"/>
<dbReference type="Proteomes" id="UP000245762">
    <property type="component" value="Unassembled WGS sequence"/>
</dbReference>
<protein>
    <submittedName>
        <fullName evidence="2">Uncharacterized protein</fullName>
    </submittedName>
</protein>
<feature type="transmembrane region" description="Helical" evidence="1">
    <location>
        <begin position="92"/>
        <end position="114"/>
    </location>
</feature>
<keyword evidence="1" id="KW-0812">Transmembrane</keyword>